<dbReference type="GO" id="GO:0005737">
    <property type="term" value="C:cytoplasm"/>
    <property type="evidence" value="ECO:0007669"/>
    <property type="project" value="TreeGrafter"/>
</dbReference>
<feature type="domain" description="DEP" evidence="3">
    <location>
        <begin position="4"/>
        <end position="87"/>
    </location>
</feature>
<evidence type="ECO:0000259" key="2">
    <source>
        <dbReference type="PROSITE" id="PS50132"/>
    </source>
</evidence>
<dbReference type="PRINTS" id="PR01301">
    <property type="entry name" value="RGSPROTEIN"/>
</dbReference>
<feature type="non-terminal residue" evidence="4">
    <location>
        <position position="1"/>
    </location>
</feature>
<dbReference type="Gene3D" id="1.10.1240.60">
    <property type="match status" value="1"/>
</dbReference>
<proteinExistence type="predicted"/>
<dbReference type="FunFam" id="1.10.167.10:FF:000001">
    <property type="entry name" value="Putative regulator of g-protein signaling 12"/>
    <property type="match status" value="1"/>
</dbReference>
<dbReference type="CDD" id="cd04450">
    <property type="entry name" value="DEP_RGS7-like"/>
    <property type="match status" value="1"/>
</dbReference>
<dbReference type="EMBL" id="JAATIS010009265">
    <property type="protein sequence ID" value="KAG2455486.1"/>
    <property type="molecule type" value="Genomic_DNA"/>
</dbReference>
<evidence type="ECO:0000256" key="1">
    <source>
        <dbReference type="ARBA" id="ARBA00022700"/>
    </source>
</evidence>
<dbReference type="PANTHER" id="PTHR45746">
    <property type="entry name" value="LP21163P"/>
    <property type="match status" value="1"/>
</dbReference>
<name>A0A8X8BHG7_POLSE</name>
<evidence type="ECO:0000259" key="3">
    <source>
        <dbReference type="PROSITE" id="PS50186"/>
    </source>
</evidence>
<gene>
    <name evidence="4" type="primary">Rgs11</name>
    <name evidence="4" type="ORF">GTO96_0007825</name>
</gene>
<dbReference type="GO" id="GO:0005096">
    <property type="term" value="F:GTPase activator activity"/>
    <property type="evidence" value="ECO:0007669"/>
    <property type="project" value="TreeGrafter"/>
</dbReference>
<dbReference type="InterPro" id="IPR000591">
    <property type="entry name" value="DEP_dom"/>
</dbReference>
<dbReference type="GO" id="GO:0035556">
    <property type="term" value="P:intracellular signal transduction"/>
    <property type="evidence" value="ECO:0007669"/>
    <property type="project" value="InterPro"/>
</dbReference>
<dbReference type="Pfam" id="PF18148">
    <property type="entry name" value="RGS_DHEX"/>
    <property type="match status" value="1"/>
</dbReference>
<organism evidence="4 5">
    <name type="scientific">Polypterus senegalus</name>
    <name type="common">Senegal bichir</name>
    <dbReference type="NCBI Taxonomy" id="55291"/>
    <lineage>
        <taxon>Eukaryota</taxon>
        <taxon>Metazoa</taxon>
        <taxon>Chordata</taxon>
        <taxon>Craniata</taxon>
        <taxon>Vertebrata</taxon>
        <taxon>Euteleostomi</taxon>
        <taxon>Actinopterygii</taxon>
        <taxon>Polypteriformes</taxon>
        <taxon>Polypteridae</taxon>
        <taxon>Polypterus</taxon>
    </lineage>
</organism>
<dbReference type="InterPro" id="IPR036305">
    <property type="entry name" value="RGS_sf"/>
</dbReference>
<keyword evidence="1" id="KW-0734">Signal transduction inhibitor</keyword>
<reference evidence="4 5" key="1">
    <citation type="journal article" date="2021" name="Cell">
        <title>Tracing the genetic footprints of vertebrate landing in non-teleost ray-finned fishes.</title>
        <authorList>
            <person name="Bi X."/>
            <person name="Wang K."/>
            <person name="Yang L."/>
            <person name="Pan H."/>
            <person name="Jiang H."/>
            <person name="Wei Q."/>
            <person name="Fang M."/>
            <person name="Yu H."/>
            <person name="Zhu C."/>
            <person name="Cai Y."/>
            <person name="He Y."/>
            <person name="Gan X."/>
            <person name="Zeng H."/>
            <person name="Yu D."/>
            <person name="Zhu Y."/>
            <person name="Jiang H."/>
            <person name="Qiu Q."/>
            <person name="Yang H."/>
            <person name="Zhang Y.E."/>
            <person name="Wang W."/>
            <person name="Zhu M."/>
            <person name="He S."/>
            <person name="Zhang G."/>
        </authorList>
    </citation>
    <scope>NUCLEOTIDE SEQUENCE [LARGE SCALE GENOMIC DNA]</scope>
    <source>
        <strain evidence="4">Bchr_013</strain>
    </source>
</reference>
<dbReference type="GO" id="GO:0008277">
    <property type="term" value="P:regulation of G protein-coupled receptor signaling pathway"/>
    <property type="evidence" value="ECO:0007669"/>
    <property type="project" value="InterPro"/>
</dbReference>
<evidence type="ECO:0000313" key="5">
    <source>
        <dbReference type="Proteomes" id="UP000886611"/>
    </source>
</evidence>
<dbReference type="Pfam" id="PF00615">
    <property type="entry name" value="RGS"/>
    <property type="match status" value="1"/>
</dbReference>
<dbReference type="InterPro" id="IPR047017">
    <property type="entry name" value="RGS6/7/9/11_DHEX_sf"/>
</dbReference>
<dbReference type="Gene3D" id="1.10.167.10">
    <property type="entry name" value="Regulator of G-protein Signalling 4, domain 2"/>
    <property type="match status" value="1"/>
</dbReference>
<dbReference type="Proteomes" id="UP000886611">
    <property type="component" value="Unassembled WGS sequence"/>
</dbReference>
<accession>A0A8X8BHG7</accession>
<dbReference type="GO" id="GO:0043005">
    <property type="term" value="C:neuron projection"/>
    <property type="evidence" value="ECO:0007669"/>
    <property type="project" value="TreeGrafter"/>
</dbReference>
<feature type="non-terminal residue" evidence="4">
    <location>
        <position position="339"/>
    </location>
</feature>
<dbReference type="SUPFAM" id="SSF48097">
    <property type="entry name" value="Regulator of G-protein signaling, RGS"/>
    <property type="match status" value="1"/>
</dbReference>
<dbReference type="Gene3D" id="1.10.10.10">
    <property type="entry name" value="Winged helix-like DNA-binding domain superfamily/Winged helix DNA-binding domain"/>
    <property type="match status" value="1"/>
</dbReference>
<dbReference type="PROSITE" id="PS50132">
    <property type="entry name" value="RGS"/>
    <property type="match status" value="1"/>
</dbReference>
<dbReference type="AlphaFoldDB" id="A0A8X8BHG7"/>
<dbReference type="InterPro" id="IPR040759">
    <property type="entry name" value="RGS_DHEX"/>
</dbReference>
<feature type="domain" description="RGS" evidence="2">
    <location>
        <begin position="156"/>
        <end position="254"/>
    </location>
</feature>
<dbReference type="SMART" id="SM00315">
    <property type="entry name" value="RGS"/>
    <property type="match status" value="1"/>
</dbReference>
<protein>
    <submittedName>
        <fullName evidence="4">RGS11 protein</fullName>
    </submittedName>
</protein>
<dbReference type="SUPFAM" id="SSF46785">
    <property type="entry name" value="Winged helix' DNA-binding domain"/>
    <property type="match status" value="1"/>
</dbReference>
<keyword evidence="5" id="KW-1185">Reference proteome</keyword>
<sequence length="339" mass="39466">MQDPNVGIKMRNQRLLITVIPHAMTGNDIVEWLIQRFSITEEEALHLGNLIVKYGYIYPLKDAKTLILKADESPYRFQTPYFWTTNKWPAVELDYAIYLAKKNIRKQGDLIDYERDAYNLLHKRINHTWDFVVMQAREQLRVATPTKKRVERWAFSFMELIRDPLGHKEFVHFLEKEFSAENLSFWEACEDVRYGEYSKIPEKLENIYQQFLVPGASKWVNIDSKTMDRTLQGIKAPHRYVMDDAQMHIYFLMKKLCRFSHPLAVLSSPTLAARPIQMQNQAVSGAVPLCSGDLPTSTHPSPNLADSKSLNKPRVTLEYQIYLKDPEEGTQNETDTAYT</sequence>
<dbReference type="GO" id="GO:0005886">
    <property type="term" value="C:plasma membrane"/>
    <property type="evidence" value="ECO:0007669"/>
    <property type="project" value="TreeGrafter"/>
</dbReference>
<dbReference type="InterPro" id="IPR016137">
    <property type="entry name" value="RGS"/>
</dbReference>
<dbReference type="GO" id="GO:0009968">
    <property type="term" value="P:negative regulation of signal transduction"/>
    <property type="evidence" value="ECO:0007669"/>
    <property type="project" value="UniProtKB-KW"/>
</dbReference>
<dbReference type="Pfam" id="PF00610">
    <property type="entry name" value="DEP"/>
    <property type="match status" value="1"/>
</dbReference>
<dbReference type="PANTHER" id="PTHR45746:SF3">
    <property type="entry name" value="REGULATOR OF G-PROTEIN SIGNALING 11"/>
    <property type="match status" value="1"/>
</dbReference>
<evidence type="ECO:0000313" key="4">
    <source>
        <dbReference type="EMBL" id="KAG2455486.1"/>
    </source>
</evidence>
<dbReference type="InterPro" id="IPR036388">
    <property type="entry name" value="WH-like_DNA-bd_sf"/>
</dbReference>
<dbReference type="InterPro" id="IPR044926">
    <property type="entry name" value="RGS_subdomain_2"/>
</dbReference>
<dbReference type="InterPro" id="IPR047016">
    <property type="entry name" value="RGS6/7/9/11"/>
</dbReference>
<dbReference type="PROSITE" id="PS50186">
    <property type="entry name" value="DEP"/>
    <property type="match status" value="1"/>
</dbReference>
<comment type="caution">
    <text evidence="4">The sequence shown here is derived from an EMBL/GenBank/DDBJ whole genome shotgun (WGS) entry which is preliminary data.</text>
</comment>
<dbReference type="InterPro" id="IPR036390">
    <property type="entry name" value="WH_DNA-bd_sf"/>
</dbReference>
<dbReference type="SMART" id="SM00049">
    <property type="entry name" value="DEP"/>
    <property type="match status" value="1"/>
</dbReference>